<dbReference type="EMBL" id="CAIIXF020000003">
    <property type="protein sequence ID" value="CAH1780255.1"/>
    <property type="molecule type" value="Genomic_DNA"/>
</dbReference>
<name>A0A8J1UNM3_OWEFU</name>
<reference evidence="1" key="1">
    <citation type="submission" date="2022-03" db="EMBL/GenBank/DDBJ databases">
        <authorList>
            <person name="Martin C."/>
        </authorList>
    </citation>
    <scope>NUCLEOTIDE SEQUENCE</scope>
</reference>
<dbReference type="AlphaFoldDB" id="A0A8J1UNM3"/>
<proteinExistence type="predicted"/>
<evidence type="ECO:0000313" key="2">
    <source>
        <dbReference type="Proteomes" id="UP000749559"/>
    </source>
</evidence>
<evidence type="ECO:0000313" key="1">
    <source>
        <dbReference type="EMBL" id="CAH1780255.1"/>
    </source>
</evidence>
<feature type="non-terminal residue" evidence="1">
    <location>
        <position position="120"/>
    </location>
</feature>
<comment type="caution">
    <text evidence="1">The sequence shown here is derived from an EMBL/GenBank/DDBJ whole genome shotgun (WGS) entry which is preliminary data.</text>
</comment>
<organism evidence="1 2">
    <name type="scientific">Owenia fusiformis</name>
    <name type="common">Polychaete worm</name>
    <dbReference type="NCBI Taxonomy" id="6347"/>
    <lineage>
        <taxon>Eukaryota</taxon>
        <taxon>Metazoa</taxon>
        <taxon>Spiralia</taxon>
        <taxon>Lophotrochozoa</taxon>
        <taxon>Annelida</taxon>
        <taxon>Polychaeta</taxon>
        <taxon>Sedentaria</taxon>
        <taxon>Canalipalpata</taxon>
        <taxon>Sabellida</taxon>
        <taxon>Oweniida</taxon>
        <taxon>Oweniidae</taxon>
        <taxon>Owenia</taxon>
    </lineage>
</organism>
<keyword evidence="2" id="KW-1185">Reference proteome</keyword>
<sequence>VNPLASAYLSCNTETGTISDFSSNLCSVPASEQSSSYVLITIGGSGTLVLCEVEVVVRKDGVTALSSGPNSFRAIDGDFTQLAGDGALCSETSVQVNPFWITTLDDYFRVERVDLYQRVA</sequence>
<dbReference type="Proteomes" id="UP000749559">
    <property type="component" value="Unassembled WGS sequence"/>
</dbReference>
<protein>
    <submittedName>
        <fullName evidence="1">Uncharacterized protein</fullName>
    </submittedName>
</protein>
<feature type="non-terminal residue" evidence="1">
    <location>
        <position position="1"/>
    </location>
</feature>
<gene>
    <name evidence="1" type="ORF">OFUS_LOCUS6968</name>
</gene>
<accession>A0A8J1UNM3</accession>